<evidence type="ECO:0000256" key="3">
    <source>
        <dbReference type="ARBA" id="ARBA00022500"/>
    </source>
</evidence>
<dbReference type="RefSeq" id="WP_092753023.1">
    <property type="nucleotide sequence ID" value="NZ_FOCG01000001.1"/>
</dbReference>
<dbReference type="InterPro" id="IPR004090">
    <property type="entry name" value="Chemotax_Me-accpt_rcpt"/>
</dbReference>
<keyword evidence="5 9" id="KW-1133">Transmembrane helix</keyword>
<dbReference type="Gene3D" id="6.10.340.10">
    <property type="match status" value="1"/>
</dbReference>
<dbReference type="InterPro" id="IPR051310">
    <property type="entry name" value="MCP_chemotaxis"/>
</dbReference>
<dbReference type="SMART" id="SM00283">
    <property type="entry name" value="MA"/>
    <property type="match status" value="1"/>
</dbReference>
<comment type="subcellular location">
    <subcellularLocation>
        <location evidence="1">Cell membrane</location>
        <topology evidence="1">Multi-pass membrane protein</topology>
    </subcellularLocation>
</comment>
<dbReference type="Gene3D" id="3.30.450.20">
    <property type="entry name" value="PAS domain"/>
    <property type="match status" value="1"/>
</dbReference>
<keyword evidence="8" id="KW-0807">Transducer</keyword>
<keyword evidence="4 9" id="KW-0812">Transmembrane</keyword>
<dbReference type="InterPro" id="IPR029151">
    <property type="entry name" value="Sensor-like_sf"/>
</dbReference>
<dbReference type="GO" id="GO:0004888">
    <property type="term" value="F:transmembrane signaling receptor activity"/>
    <property type="evidence" value="ECO:0007669"/>
    <property type="project" value="InterPro"/>
</dbReference>
<keyword evidence="3" id="KW-0145">Chemotaxis</keyword>
<dbReference type="Pfam" id="PF00672">
    <property type="entry name" value="HAMP"/>
    <property type="match status" value="1"/>
</dbReference>
<feature type="transmembrane region" description="Helical" evidence="9">
    <location>
        <begin position="20"/>
        <end position="39"/>
    </location>
</feature>
<dbReference type="EMBL" id="FOCG01000001">
    <property type="protein sequence ID" value="SEM71572.1"/>
    <property type="molecule type" value="Genomic_DNA"/>
</dbReference>
<keyword evidence="6 9" id="KW-0472">Membrane</keyword>
<reference evidence="12 13" key="1">
    <citation type="submission" date="2016-10" db="EMBL/GenBank/DDBJ databases">
        <authorList>
            <person name="de Groot N.N."/>
        </authorList>
    </citation>
    <scope>NUCLEOTIDE SEQUENCE [LARGE SCALE GENOMIC DNA]</scope>
    <source>
        <strain evidence="12 13">CGMCC 1.5070</strain>
    </source>
</reference>
<dbReference type="OrthoDB" id="1862723at2"/>
<dbReference type="SUPFAM" id="SSF103190">
    <property type="entry name" value="Sensory domain-like"/>
    <property type="match status" value="1"/>
</dbReference>
<dbReference type="GO" id="GO:0006935">
    <property type="term" value="P:chemotaxis"/>
    <property type="evidence" value="ECO:0007669"/>
    <property type="project" value="UniProtKB-KW"/>
</dbReference>
<keyword evidence="2" id="KW-1003">Cell membrane</keyword>
<dbReference type="PRINTS" id="PR00260">
    <property type="entry name" value="CHEMTRNSDUCR"/>
</dbReference>
<evidence type="ECO:0000256" key="4">
    <source>
        <dbReference type="ARBA" id="ARBA00022692"/>
    </source>
</evidence>
<evidence type="ECO:0000256" key="7">
    <source>
        <dbReference type="ARBA" id="ARBA00029447"/>
    </source>
</evidence>
<evidence type="ECO:0000256" key="8">
    <source>
        <dbReference type="PROSITE-ProRule" id="PRU00284"/>
    </source>
</evidence>
<feature type="domain" description="HAMP" evidence="11">
    <location>
        <begin position="313"/>
        <end position="370"/>
    </location>
</feature>
<evidence type="ECO:0000256" key="5">
    <source>
        <dbReference type="ARBA" id="ARBA00022989"/>
    </source>
</evidence>
<evidence type="ECO:0000256" key="9">
    <source>
        <dbReference type="SAM" id="Phobius"/>
    </source>
</evidence>
<evidence type="ECO:0000256" key="1">
    <source>
        <dbReference type="ARBA" id="ARBA00004651"/>
    </source>
</evidence>
<dbReference type="PROSITE" id="PS51450">
    <property type="entry name" value="LRR"/>
    <property type="match status" value="1"/>
</dbReference>
<feature type="transmembrane region" description="Helical" evidence="9">
    <location>
        <begin position="285"/>
        <end position="307"/>
    </location>
</feature>
<evidence type="ECO:0000256" key="2">
    <source>
        <dbReference type="ARBA" id="ARBA00022475"/>
    </source>
</evidence>
<evidence type="ECO:0000259" key="10">
    <source>
        <dbReference type="PROSITE" id="PS50111"/>
    </source>
</evidence>
<dbReference type="Pfam" id="PF17202">
    <property type="entry name" value="sCache_3_3"/>
    <property type="match status" value="1"/>
</dbReference>
<dbReference type="Gene3D" id="1.10.287.950">
    <property type="entry name" value="Methyl-accepting chemotaxis protein"/>
    <property type="match status" value="1"/>
</dbReference>
<dbReference type="STRING" id="474960.SAMN05216180_1415"/>
<evidence type="ECO:0000313" key="13">
    <source>
        <dbReference type="Proteomes" id="UP000199158"/>
    </source>
</evidence>
<sequence>MKKNKKQEKSKSLSTLIMRLNAYTVAITVTITSLIALFLSNNTIHQIAVNESLSNIKVLQSEIEFKKENLITSAKAIALDSDIVGAVTMRDSAKIIAEIGKKAEALKLDAITVTDGKGVVLGRSHDPNKKGDDVSSQQNIKNALSGKDASEIESGTVIKYAVKAGVPICDKLGKIIGCISVGYQLDNPEFVDNLKAMMGDEFTIFQGDVRINTTLIDNGQRAVETKLDSKIADIVINQKKDYKGTVELFGKNYIAVYSPILSEDGSKVTGILYSGNDLTQSEQTFLFQLTLLVSTALIAIFISIFFVTRVLKRRVKTPLEKVVNAAKAIETGKIDEAVHQELASIHSKDEIGSLARSMEGAVNSVQQIADDTSVLAKAITNKDLTISIDSQRHNGIYKTIAEVIKNLFTEIKMILEQIKSTADGIVVGSGHVSSASQTLAQGATEQASSTEELAATISEIAQQINDNTANASQASVMVDETGNQVSVSSEYMIDMLTAMDEISKTSGEIAKIIKTIDDIAFQTNILALNAAVEAARAGAAGKGFAVVAEEVRNLATKSAEAAKRTADLIEKASSAVTKGSKISKDTEQALKSVVESTNKINEIVREIYDAAQRQKEGIYQINAGVDLISNVVQTNSATAEETAAASEELDGQAQLLMKMVGNYKFNNQLSGSFTPSSEEIAIGEDELMHETKMMEKY</sequence>
<dbReference type="GO" id="GO:0005886">
    <property type="term" value="C:plasma membrane"/>
    <property type="evidence" value="ECO:0007669"/>
    <property type="project" value="UniProtKB-SubCell"/>
</dbReference>
<organism evidence="12 13">
    <name type="scientific">Hydrogenoanaerobacterium saccharovorans</name>
    <dbReference type="NCBI Taxonomy" id="474960"/>
    <lineage>
        <taxon>Bacteria</taxon>
        <taxon>Bacillati</taxon>
        <taxon>Bacillota</taxon>
        <taxon>Clostridia</taxon>
        <taxon>Eubacteriales</taxon>
        <taxon>Oscillospiraceae</taxon>
        <taxon>Hydrogenoanaerobacterium</taxon>
    </lineage>
</organism>
<dbReference type="GO" id="GO:0007165">
    <property type="term" value="P:signal transduction"/>
    <property type="evidence" value="ECO:0007669"/>
    <property type="project" value="UniProtKB-KW"/>
</dbReference>
<proteinExistence type="inferred from homology"/>
<comment type="similarity">
    <text evidence="7">Belongs to the methyl-accepting chemotaxis (MCP) protein family.</text>
</comment>
<gene>
    <name evidence="12" type="ORF">SAMN05216180_1415</name>
</gene>
<evidence type="ECO:0000313" key="12">
    <source>
        <dbReference type="EMBL" id="SEM71572.1"/>
    </source>
</evidence>
<dbReference type="InterPro" id="IPR003660">
    <property type="entry name" value="HAMP_dom"/>
</dbReference>
<evidence type="ECO:0000259" key="11">
    <source>
        <dbReference type="PROSITE" id="PS50885"/>
    </source>
</evidence>
<dbReference type="PROSITE" id="PS50885">
    <property type="entry name" value="HAMP"/>
    <property type="match status" value="1"/>
</dbReference>
<dbReference type="PANTHER" id="PTHR43531:SF11">
    <property type="entry name" value="METHYL-ACCEPTING CHEMOTAXIS PROTEIN 3"/>
    <property type="match status" value="1"/>
</dbReference>
<keyword evidence="13" id="KW-1185">Reference proteome</keyword>
<dbReference type="PROSITE" id="PS50111">
    <property type="entry name" value="CHEMOTAXIS_TRANSDUC_2"/>
    <property type="match status" value="1"/>
</dbReference>
<dbReference type="SUPFAM" id="SSF58104">
    <property type="entry name" value="Methyl-accepting chemotaxis protein (MCP) signaling domain"/>
    <property type="match status" value="1"/>
</dbReference>
<evidence type="ECO:0000256" key="6">
    <source>
        <dbReference type="ARBA" id="ARBA00023136"/>
    </source>
</evidence>
<dbReference type="CDD" id="cd06225">
    <property type="entry name" value="HAMP"/>
    <property type="match status" value="1"/>
</dbReference>
<dbReference type="Proteomes" id="UP000199158">
    <property type="component" value="Unassembled WGS sequence"/>
</dbReference>
<protein>
    <submittedName>
        <fullName evidence="12">Methyl-accepting chemotaxis protein</fullName>
    </submittedName>
</protein>
<dbReference type="InterPro" id="IPR001611">
    <property type="entry name" value="Leu-rich_rpt"/>
</dbReference>
<name>A0A1H8ALC5_9FIRM</name>
<dbReference type="InterPro" id="IPR033463">
    <property type="entry name" value="sCache_3"/>
</dbReference>
<dbReference type="SMART" id="SM00304">
    <property type="entry name" value="HAMP"/>
    <property type="match status" value="1"/>
</dbReference>
<dbReference type="Pfam" id="PF00015">
    <property type="entry name" value="MCPsignal"/>
    <property type="match status" value="1"/>
</dbReference>
<dbReference type="InterPro" id="IPR004089">
    <property type="entry name" value="MCPsignal_dom"/>
</dbReference>
<dbReference type="PANTHER" id="PTHR43531">
    <property type="entry name" value="PROTEIN ICFG"/>
    <property type="match status" value="1"/>
</dbReference>
<dbReference type="AlphaFoldDB" id="A0A1H8ALC5"/>
<accession>A0A1H8ALC5</accession>
<feature type="domain" description="Methyl-accepting transducer" evidence="10">
    <location>
        <begin position="421"/>
        <end position="650"/>
    </location>
</feature>